<proteinExistence type="predicted"/>
<evidence type="ECO:0000313" key="2">
    <source>
        <dbReference type="Proteomes" id="UP000198984"/>
    </source>
</evidence>
<dbReference type="STRING" id="573321.SAMN04488505_10948"/>
<keyword evidence="2" id="KW-1185">Reference proteome</keyword>
<gene>
    <name evidence="1" type="ORF">SAMN04488505_10948</name>
</gene>
<evidence type="ECO:0000313" key="1">
    <source>
        <dbReference type="EMBL" id="SEN23682.1"/>
    </source>
</evidence>
<dbReference type="EMBL" id="FOBB01000009">
    <property type="protein sequence ID" value="SEN23682.1"/>
    <property type="molecule type" value="Genomic_DNA"/>
</dbReference>
<reference evidence="1 2" key="1">
    <citation type="submission" date="2016-10" db="EMBL/GenBank/DDBJ databases">
        <authorList>
            <person name="de Groot N.N."/>
        </authorList>
    </citation>
    <scope>NUCLEOTIDE SEQUENCE [LARGE SCALE GENOMIC DNA]</scope>
    <source>
        <strain evidence="1 2">DSM 21039</strain>
    </source>
</reference>
<accession>A0A1H8EW20</accession>
<name>A0A1H8EW20_9BACT</name>
<sequence length="114" mass="13541">MNNTKMRLEDNLYDQIFNNIRTRNSFGLEATRSELKFENIEQTMPYINFDQPSALPYIFIPTAREILMQDAIGNIHLDLIDRIRLATDMFQGIIYYQRIGNGTDEKWHLHINFN</sequence>
<organism evidence="1 2">
    <name type="scientific">Chitinophaga rupis</name>
    <dbReference type="NCBI Taxonomy" id="573321"/>
    <lineage>
        <taxon>Bacteria</taxon>
        <taxon>Pseudomonadati</taxon>
        <taxon>Bacteroidota</taxon>
        <taxon>Chitinophagia</taxon>
        <taxon>Chitinophagales</taxon>
        <taxon>Chitinophagaceae</taxon>
        <taxon>Chitinophaga</taxon>
    </lineage>
</organism>
<dbReference type="Proteomes" id="UP000198984">
    <property type="component" value="Unassembled WGS sequence"/>
</dbReference>
<protein>
    <submittedName>
        <fullName evidence="1">Uncharacterized protein</fullName>
    </submittedName>
</protein>
<dbReference type="AlphaFoldDB" id="A0A1H8EW20"/>
<dbReference type="RefSeq" id="WP_089919109.1">
    <property type="nucleotide sequence ID" value="NZ_FOBB01000009.1"/>
</dbReference>